<evidence type="ECO:0000256" key="3">
    <source>
        <dbReference type="ARBA" id="ARBA00022912"/>
    </source>
</evidence>
<feature type="domain" description="Tyrosine specific protein phosphatases" evidence="7">
    <location>
        <begin position="139"/>
        <end position="203"/>
    </location>
</feature>
<protein>
    <submittedName>
        <fullName evidence="8">Uncharacterized protein TCIL3000_11_8490</fullName>
    </submittedName>
</protein>
<evidence type="ECO:0000256" key="4">
    <source>
        <dbReference type="ARBA" id="ARBA00047761"/>
    </source>
</evidence>
<comment type="similarity">
    <text evidence="1">Belongs to the protein-tyrosine phosphatase family. Non-receptor class dual specificity subfamily.</text>
</comment>
<evidence type="ECO:0000256" key="1">
    <source>
        <dbReference type="ARBA" id="ARBA00008601"/>
    </source>
</evidence>
<dbReference type="VEuPathDB" id="TriTrypDB:TcIL3000.11.8490"/>
<evidence type="ECO:0000313" key="8">
    <source>
        <dbReference type="EMBL" id="CCC95395.1"/>
    </source>
</evidence>
<name>G0V174_TRYCI</name>
<dbReference type="InterPro" id="IPR016130">
    <property type="entry name" value="Tyr_Pase_AS"/>
</dbReference>
<dbReference type="EMBL" id="HE575324">
    <property type="protein sequence ID" value="CCC95395.1"/>
    <property type="molecule type" value="Genomic_DNA"/>
</dbReference>
<gene>
    <name evidence="8" type="ORF">TCIL3000_11_8490</name>
</gene>
<dbReference type="CDD" id="cd14498">
    <property type="entry name" value="DSP"/>
    <property type="match status" value="1"/>
</dbReference>
<accession>G0V174</accession>
<dbReference type="PANTHER" id="PTHR45948:SF5">
    <property type="entry name" value="SPECIFICITY PROTEIN PHOSPHATASE, PUTATIVE-RELATED"/>
    <property type="match status" value="1"/>
</dbReference>
<dbReference type="GO" id="GO:0007165">
    <property type="term" value="P:signal transduction"/>
    <property type="evidence" value="ECO:0007669"/>
    <property type="project" value="TreeGrafter"/>
</dbReference>
<dbReference type="GO" id="GO:0004722">
    <property type="term" value="F:protein serine/threonine phosphatase activity"/>
    <property type="evidence" value="ECO:0007669"/>
    <property type="project" value="UniProtKB-EC"/>
</dbReference>
<dbReference type="InterPro" id="IPR000387">
    <property type="entry name" value="Tyr_Pase_dom"/>
</dbReference>
<reference evidence="8" key="1">
    <citation type="journal article" date="2012" name="Proc. Natl. Acad. Sci. U.S.A.">
        <title>Antigenic diversity is generated by distinct evolutionary mechanisms in African trypanosome species.</title>
        <authorList>
            <person name="Jackson A.P."/>
            <person name="Berry A."/>
            <person name="Aslett M."/>
            <person name="Allison H.C."/>
            <person name="Burton P."/>
            <person name="Vavrova-Anderson J."/>
            <person name="Brown R."/>
            <person name="Browne H."/>
            <person name="Corton N."/>
            <person name="Hauser H."/>
            <person name="Gamble J."/>
            <person name="Gilderthorp R."/>
            <person name="Marcello L."/>
            <person name="McQuillan J."/>
            <person name="Otto T.D."/>
            <person name="Quail M.A."/>
            <person name="Sanders M.J."/>
            <person name="van Tonder A."/>
            <person name="Ginger M.L."/>
            <person name="Field M.C."/>
            <person name="Barry J.D."/>
            <person name="Hertz-Fowler C."/>
            <person name="Berriman M."/>
        </authorList>
    </citation>
    <scope>NUCLEOTIDE SEQUENCE</scope>
    <source>
        <strain evidence="8">IL3000</strain>
    </source>
</reference>
<dbReference type="SMART" id="SM00195">
    <property type="entry name" value="DSPc"/>
    <property type="match status" value="1"/>
</dbReference>
<evidence type="ECO:0000256" key="5">
    <source>
        <dbReference type="ARBA" id="ARBA00048336"/>
    </source>
</evidence>
<dbReference type="SUPFAM" id="SSF52799">
    <property type="entry name" value="(Phosphotyrosine protein) phosphatases II"/>
    <property type="match status" value="1"/>
</dbReference>
<feature type="domain" description="Tyrosine-protein phosphatase" evidence="6">
    <location>
        <begin position="33"/>
        <end position="225"/>
    </location>
</feature>
<dbReference type="AlphaFoldDB" id="G0V174"/>
<dbReference type="GO" id="GO:0005829">
    <property type="term" value="C:cytosol"/>
    <property type="evidence" value="ECO:0007669"/>
    <property type="project" value="TreeGrafter"/>
</dbReference>
<dbReference type="PROSITE" id="PS50056">
    <property type="entry name" value="TYR_PHOSPHATASE_2"/>
    <property type="match status" value="1"/>
</dbReference>
<evidence type="ECO:0000259" key="7">
    <source>
        <dbReference type="PROSITE" id="PS50056"/>
    </source>
</evidence>
<dbReference type="GO" id="GO:0004725">
    <property type="term" value="F:protein tyrosine phosphatase activity"/>
    <property type="evidence" value="ECO:0007669"/>
    <property type="project" value="TreeGrafter"/>
</dbReference>
<keyword evidence="3" id="KW-0904">Protein phosphatase</keyword>
<dbReference type="PROSITE" id="PS00383">
    <property type="entry name" value="TYR_PHOSPHATASE_1"/>
    <property type="match status" value="1"/>
</dbReference>
<comment type="catalytic activity">
    <reaction evidence="4">
        <text>O-phospho-L-seryl-[protein] + H2O = L-seryl-[protein] + phosphate</text>
        <dbReference type="Rhea" id="RHEA:20629"/>
        <dbReference type="Rhea" id="RHEA-COMP:9863"/>
        <dbReference type="Rhea" id="RHEA-COMP:11604"/>
        <dbReference type="ChEBI" id="CHEBI:15377"/>
        <dbReference type="ChEBI" id="CHEBI:29999"/>
        <dbReference type="ChEBI" id="CHEBI:43474"/>
        <dbReference type="ChEBI" id="CHEBI:83421"/>
        <dbReference type="EC" id="3.1.3.16"/>
    </reaction>
</comment>
<dbReference type="Gene3D" id="3.90.190.10">
    <property type="entry name" value="Protein tyrosine phosphatase superfamily"/>
    <property type="match status" value="1"/>
</dbReference>
<evidence type="ECO:0000259" key="6">
    <source>
        <dbReference type="PROSITE" id="PS50054"/>
    </source>
</evidence>
<proteinExistence type="inferred from homology"/>
<dbReference type="Pfam" id="PF00782">
    <property type="entry name" value="DSPc"/>
    <property type="match status" value="1"/>
</dbReference>
<organism evidence="8">
    <name type="scientific">Trypanosoma congolense (strain IL3000)</name>
    <dbReference type="NCBI Taxonomy" id="1068625"/>
    <lineage>
        <taxon>Eukaryota</taxon>
        <taxon>Discoba</taxon>
        <taxon>Euglenozoa</taxon>
        <taxon>Kinetoplastea</taxon>
        <taxon>Metakinetoplastina</taxon>
        <taxon>Trypanosomatida</taxon>
        <taxon>Trypanosomatidae</taxon>
        <taxon>Trypanosoma</taxon>
        <taxon>Nannomonas</taxon>
    </lineage>
</organism>
<keyword evidence="2" id="KW-0378">Hydrolase</keyword>
<dbReference type="PANTHER" id="PTHR45948">
    <property type="entry name" value="DUAL SPECIFICITY PROTEIN PHOSPHATASE DDB_G0269404-RELATED"/>
    <property type="match status" value="1"/>
</dbReference>
<dbReference type="InterPro" id="IPR020422">
    <property type="entry name" value="TYR_PHOSPHATASE_DUAL_dom"/>
</dbReference>
<dbReference type="PROSITE" id="PS50054">
    <property type="entry name" value="TYR_PHOSPHATASE_DUAL"/>
    <property type="match status" value="1"/>
</dbReference>
<sequence>MNDTLRKISWCCPKELFSGEHTSPARDECSTTELNEVLPGLYLTCEERICNRMKALEEGITLVLTLNGGDHVSPYRVYSYSGENERYFYEKISSFEEFSLCLDRYTSEGVPGSLLERKVFIRSIAAEDCPLYDISAHFPELCTLIEIVMVNREALGQKPTRLPTVAVHCLMGVSRSAAAVAAYIMKRGKYSKDASIYFLKKARSVVNPNPGFHSQLVRWENGGYYRYPDRLSASIVAAELCNQDAYSSFLEKQLRLLLHERRFVDDRKLFGYVIQQAVTNKADLRLAMLRFSSYISSCIADDVFADVPSFFVHVCEIVNSITRHVPKMLDCTLEGIQTVFDDLIYCKMFNDISRFGVGANQSLVAKAFCSLLEAMYTKHLGYNPHGRPVSVNCNDTAPVVLPQIVRLTFTFLPFVTPYTAGFAQLYGFTKSVEEEAERVAVGTTDILIIFRRSVIRFGCGMCLHAGNKSNNDSLSHSVPSDRFESDIEISMLEYMERGLTLTTAAERCISVNMQDRHATLIWMQKIVGGVVGIRFLYDSVDHYIEQNNDIFTGLDSDESIADELAPWDEVSAIVRRICTLYLTTYGDSVDFFSWIRKELNALLTRGIVVIPDSFCLAE</sequence>
<dbReference type="InterPro" id="IPR000340">
    <property type="entry name" value="Dual-sp_phosphatase_cat-dom"/>
</dbReference>
<dbReference type="InterPro" id="IPR029021">
    <property type="entry name" value="Prot-tyrosine_phosphatase-like"/>
</dbReference>
<comment type="catalytic activity">
    <reaction evidence="5">
        <text>O-phospho-L-threonyl-[protein] + H2O = L-threonyl-[protein] + phosphate</text>
        <dbReference type="Rhea" id="RHEA:47004"/>
        <dbReference type="Rhea" id="RHEA-COMP:11060"/>
        <dbReference type="Rhea" id="RHEA-COMP:11605"/>
        <dbReference type="ChEBI" id="CHEBI:15377"/>
        <dbReference type="ChEBI" id="CHEBI:30013"/>
        <dbReference type="ChEBI" id="CHEBI:43474"/>
        <dbReference type="ChEBI" id="CHEBI:61977"/>
        <dbReference type="EC" id="3.1.3.16"/>
    </reaction>
</comment>
<evidence type="ECO:0000256" key="2">
    <source>
        <dbReference type="ARBA" id="ARBA00022801"/>
    </source>
</evidence>